<protein>
    <submittedName>
        <fullName evidence="2">MbtH protein</fullName>
    </submittedName>
</protein>
<comment type="caution">
    <text evidence="2">The sequence shown here is derived from an EMBL/GenBank/DDBJ whole genome shotgun (WGS) entry which is preliminary data.</text>
</comment>
<dbReference type="PANTHER" id="PTHR38444:SF1">
    <property type="entry name" value="ENTEROBACTIN BIOSYNTHESIS PROTEIN YBDZ"/>
    <property type="match status" value="1"/>
</dbReference>
<dbReference type="GO" id="GO:0019290">
    <property type="term" value="P:siderophore biosynthetic process"/>
    <property type="evidence" value="ECO:0007669"/>
    <property type="project" value="TreeGrafter"/>
</dbReference>
<dbReference type="Gene3D" id="3.90.820.10">
    <property type="entry name" value="Structural Genomics, Unknown Function 30-nov-00 1gh9 Mol_id"/>
    <property type="match status" value="1"/>
</dbReference>
<dbReference type="PANTHER" id="PTHR38444">
    <property type="entry name" value="ENTEROBACTIN BIOSYNTHESIS PROTEIN YBDZ"/>
    <property type="match status" value="1"/>
</dbReference>
<reference evidence="2 3" key="1">
    <citation type="submission" date="2020-08" db="EMBL/GenBank/DDBJ databases">
        <title>Sequencing the genomes of 1000 actinobacteria strains.</title>
        <authorList>
            <person name="Klenk H.-P."/>
        </authorList>
    </citation>
    <scope>NUCLEOTIDE SEQUENCE [LARGE SCALE GENOMIC DNA]</scope>
    <source>
        <strain evidence="2 3">DSM 45582</strain>
    </source>
</reference>
<name>A0A840NHM1_9PSEU</name>
<dbReference type="Pfam" id="PF03621">
    <property type="entry name" value="MbtH"/>
    <property type="match status" value="1"/>
</dbReference>
<dbReference type="EMBL" id="JACHIV010000001">
    <property type="protein sequence ID" value="MBB5067757.1"/>
    <property type="molecule type" value="Genomic_DNA"/>
</dbReference>
<evidence type="ECO:0000313" key="2">
    <source>
        <dbReference type="EMBL" id="MBB5067757.1"/>
    </source>
</evidence>
<sequence length="65" mass="7393">MSNPFDDPEGSFYALVNDEDQYSLWPERIKVPDGWTVAHGPAGREACLEHIEVHWTDIRPVRNGA</sequence>
<dbReference type="AlphaFoldDB" id="A0A840NHM1"/>
<feature type="domain" description="MbtH-like" evidence="1">
    <location>
        <begin position="3"/>
        <end position="53"/>
    </location>
</feature>
<evidence type="ECO:0000313" key="3">
    <source>
        <dbReference type="Proteomes" id="UP000580474"/>
    </source>
</evidence>
<dbReference type="InterPro" id="IPR005153">
    <property type="entry name" value="MbtH-like_dom"/>
</dbReference>
<evidence type="ECO:0000259" key="1">
    <source>
        <dbReference type="SMART" id="SM00923"/>
    </source>
</evidence>
<proteinExistence type="predicted"/>
<dbReference type="SUPFAM" id="SSF160582">
    <property type="entry name" value="MbtH-like"/>
    <property type="match status" value="1"/>
</dbReference>
<organism evidence="2 3">
    <name type="scientific">Saccharopolyspora gloriosae</name>
    <dbReference type="NCBI Taxonomy" id="455344"/>
    <lineage>
        <taxon>Bacteria</taxon>
        <taxon>Bacillati</taxon>
        <taxon>Actinomycetota</taxon>
        <taxon>Actinomycetes</taxon>
        <taxon>Pseudonocardiales</taxon>
        <taxon>Pseudonocardiaceae</taxon>
        <taxon>Saccharopolyspora</taxon>
    </lineage>
</organism>
<gene>
    <name evidence="2" type="ORF">BJ969_000845</name>
</gene>
<dbReference type="InterPro" id="IPR037407">
    <property type="entry name" value="MLP_fam"/>
</dbReference>
<dbReference type="GO" id="GO:0005829">
    <property type="term" value="C:cytosol"/>
    <property type="evidence" value="ECO:0007669"/>
    <property type="project" value="TreeGrafter"/>
</dbReference>
<keyword evidence="3" id="KW-1185">Reference proteome</keyword>
<dbReference type="RefSeq" id="WP_184477497.1">
    <property type="nucleotide sequence ID" value="NZ_JACHIV010000001.1"/>
</dbReference>
<dbReference type="SMART" id="SM00923">
    <property type="entry name" value="MbtH"/>
    <property type="match status" value="1"/>
</dbReference>
<dbReference type="Proteomes" id="UP000580474">
    <property type="component" value="Unassembled WGS sequence"/>
</dbReference>
<accession>A0A840NHM1</accession>
<dbReference type="InterPro" id="IPR038020">
    <property type="entry name" value="MbtH-like_sf"/>
</dbReference>